<evidence type="ECO:0000256" key="2">
    <source>
        <dbReference type="SAM" id="MobiDB-lite"/>
    </source>
</evidence>
<feature type="compositionally biased region" description="Basic and acidic residues" evidence="2">
    <location>
        <begin position="198"/>
        <end position="211"/>
    </location>
</feature>
<dbReference type="RefSeq" id="WP_013018641.1">
    <property type="nucleotide sequence ID" value="NC_013947.1"/>
</dbReference>
<keyword evidence="1" id="KW-0560">Oxidoreductase</keyword>
<accession>D3PVF6</accession>
<evidence type="ECO:0000313" key="4">
    <source>
        <dbReference type="Proteomes" id="UP000000844"/>
    </source>
</evidence>
<organism evidence="3 4">
    <name type="scientific">Stackebrandtia nassauensis (strain DSM 44728 / CIP 108903 / NRRL B-16338 / NBRC 102104 / LLR-40K-21)</name>
    <dbReference type="NCBI Taxonomy" id="446470"/>
    <lineage>
        <taxon>Bacteria</taxon>
        <taxon>Bacillati</taxon>
        <taxon>Actinomycetota</taxon>
        <taxon>Actinomycetes</taxon>
        <taxon>Glycomycetales</taxon>
        <taxon>Glycomycetaceae</taxon>
        <taxon>Stackebrandtia</taxon>
    </lineage>
</organism>
<dbReference type="PANTHER" id="PTHR35870:SF1">
    <property type="entry name" value="PROTEIN, PUTATIVE (AFU_ORTHOLOGUE AFUA_5G03330)-RELATED"/>
    <property type="match status" value="1"/>
</dbReference>
<dbReference type="PANTHER" id="PTHR35870">
    <property type="entry name" value="PROTEIN, PUTATIVE (AFU_ORTHOLOGUE AFUA_5G03330)-RELATED"/>
    <property type="match status" value="1"/>
</dbReference>
<protein>
    <recommendedName>
        <fullName evidence="5">DUF4243 domain-containing protein</fullName>
    </recommendedName>
</protein>
<dbReference type="EMBL" id="CP001778">
    <property type="protein sequence ID" value="ADD43070.1"/>
    <property type="molecule type" value="Genomic_DNA"/>
</dbReference>
<dbReference type="Pfam" id="PF14027">
    <property type="entry name" value="Questin_oxidase"/>
    <property type="match status" value="1"/>
</dbReference>
<keyword evidence="4" id="KW-1185">Reference proteome</keyword>
<reference evidence="3 4" key="1">
    <citation type="journal article" date="2009" name="Stand. Genomic Sci.">
        <title>Complete genome sequence of Stackebrandtia nassauensis type strain (LLR-40K-21).</title>
        <authorList>
            <person name="Munk C."/>
            <person name="Lapidus A."/>
            <person name="Copeland A."/>
            <person name="Jando M."/>
            <person name="Mayilraj S."/>
            <person name="Glavina Del Rio T."/>
            <person name="Nolan M."/>
            <person name="Chen F."/>
            <person name="Lucas S."/>
            <person name="Tice H."/>
            <person name="Cheng J.F."/>
            <person name="Han C."/>
            <person name="Detter J.C."/>
            <person name="Bruce D."/>
            <person name="Goodwin L."/>
            <person name="Chain P."/>
            <person name="Pitluck S."/>
            <person name="Goker M."/>
            <person name="Ovchinikova G."/>
            <person name="Pati A."/>
            <person name="Ivanova N."/>
            <person name="Mavromatis K."/>
            <person name="Chen A."/>
            <person name="Palaniappan K."/>
            <person name="Land M."/>
            <person name="Hauser L."/>
            <person name="Chang Y.J."/>
            <person name="Jeffries C.D."/>
            <person name="Bristow J."/>
            <person name="Eisen J.A."/>
            <person name="Markowitz V."/>
            <person name="Hugenholtz P."/>
            <person name="Kyrpides N.C."/>
            <person name="Klenk H.P."/>
        </authorList>
    </citation>
    <scope>NUCLEOTIDE SEQUENCE [LARGE SCALE GENOMIC DNA]</scope>
    <source>
        <strain evidence="4">DSM 44728 / CIP 108903 / NRRL B-16338 / NBRC 102104 / LLR-40K-21</strain>
    </source>
</reference>
<dbReference type="OrthoDB" id="6396144at2"/>
<dbReference type="GO" id="GO:0016491">
    <property type="term" value="F:oxidoreductase activity"/>
    <property type="evidence" value="ECO:0007669"/>
    <property type="project" value="UniProtKB-KW"/>
</dbReference>
<proteinExistence type="predicted"/>
<dbReference type="eggNOG" id="ENOG5032R1X">
    <property type="taxonomic scope" value="Bacteria"/>
</dbReference>
<name>D3PVF6_STANL</name>
<evidence type="ECO:0000313" key="3">
    <source>
        <dbReference type="EMBL" id="ADD43070.1"/>
    </source>
</evidence>
<feature type="region of interest" description="Disordered" evidence="2">
    <location>
        <begin position="183"/>
        <end position="211"/>
    </location>
</feature>
<dbReference type="InterPro" id="IPR025337">
    <property type="entry name" value="Questin_oxidase-like"/>
</dbReference>
<dbReference type="KEGG" id="sna:Snas_3406"/>
<dbReference type="HOGENOM" id="CLU_072323_0_0_11"/>
<dbReference type="AlphaFoldDB" id="D3PVF6"/>
<evidence type="ECO:0000256" key="1">
    <source>
        <dbReference type="ARBA" id="ARBA00023002"/>
    </source>
</evidence>
<evidence type="ECO:0008006" key="5">
    <source>
        <dbReference type="Google" id="ProtNLM"/>
    </source>
</evidence>
<dbReference type="Proteomes" id="UP000000844">
    <property type="component" value="Chromosome"/>
</dbReference>
<dbReference type="STRING" id="446470.Snas_3406"/>
<gene>
    <name evidence="3" type="ordered locus">Snas_3406</name>
</gene>
<sequence length="375" mass="40644">MTTYHDAVNDALERLDDLGYERSLGGGDLANHGPMGAETLAVLGHGDAVPAWVAVYRAAAPHHEPPVAHQRLDSTEDSWRPALGDIGRAGDFEELFAREIDADGWQTVLQRWWPRLLAGPLTGLTHGLIRTAHAVRSIAATDSPTGIQLTELSRGLGYWAARFIDKPGPGRLRGSLSLPQAVAAMRRSAQPPTSPAEGQRRLRSPDDMPGYHDNLELLGPERIQSLLSDMTAEFAGVCVAHSNGMFPIPLVHGVTAPAAARLVLPYLPEDQHEATAAALWQTQVTLAMITTVDSGGEAEARDRAASAEVPAWDELVARAVDHKDEHVIKFTEACLREHTLRPDPRYAWAADLAQQRIERPDGDSGPAMVARFAKP</sequence>